<dbReference type="EMBL" id="CM023481">
    <property type="protein sequence ID" value="KAH6944631.1"/>
    <property type="molecule type" value="Genomic_DNA"/>
</dbReference>
<accession>A0ACB7TES8</accession>
<protein>
    <submittedName>
        <fullName evidence="1">Uncharacterized protein</fullName>
    </submittedName>
</protein>
<proteinExistence type="predicted"/>
<evidence type="ECO:0000313" key="2">
    <source>
        <dbReference type="Proteomes" id="UP000821845"/>
    </source>
</evidence>
<gene>
    <name evidence="1" type="ORF">HPB50_004282</name>
</gene>
<dbReference type="Proteomes" id="UP000821845">
    <property type="component" value="Chromosome 1"/>
</dbReference>
<comment type="caution">
    <text evidence="1">The sequence shown here is derived from an EMBL/GenBank/DDBJ whole genome shotgun (WGS) entry which is preliminary data.</text>
</comment>
<evidence type="ECO:0000313" key="1">
    <source>
        <dbReference type="EMBL" id="KAH6944631.1"/>
    </source>
</evidence>
<keyword evidence="2" id="KW-1185">Reference proteome</keyword>
<organism evidence="1 2">
    <name type="scientific">Hyalomma asiaticum</name>
    <name type="common">Tick</name>
    <dbReference type="NCBI Taxonomy" id="266040"/>
    <lineage>
        <taxon>Eukaryota</taxon>
        <taxon>Metazoa</taxon>
        <taxon>Ecdysozoa</taxon>
        <taxon>Arthropoda</taxon>
        <taxon>Chelicerata</taxon>
        <taxon>Arachnida</taxon>
        <taxon>Acari</taxon>
        <taxon>Parasitiformes</taxon>
        <taxon>Ixodida</taxon>
        <taxon>Ixodoidea</taxon>
        <taxon>Ixodidae</taxon>
        <taxon>Hyalomminae</taxon>
        <taxon>Hyalomma</taxon>
    </lineage>
</organism>
<name>A0ACB7TES8_HYAAI</name>
<reference evidence="1" key="1">
    <citation type="submission" date="2020-05" db="EMBL/GenBank/DDBJ databases">
        <title>Large-scale comparative analyses of tick genomes elucidate their genetic diversity and vector capacities.</title>
        <authorList>
            <person name="Jia N."/>
            <person name="Wang J."/>
            <person name="Shi W."/>
            <person name="Du L."/>
            <person name="Sun Y."/>
            <person name="Zhan W."/>
            <person name="Jiang J."/>
            <person name="Wang Q."/>
            <person name="Zhang B."/>
            <person name="Ji P."/>
            <person name="Sakyi L.B."/>
            <person name="Cui X."/>
            <person name="Yuan T."/>
            <person name="Jiang B."/>
            <person name="Yang W."/>
            <person name="Lam T.T.-Y."/>
            <person name="Chang Q."/>
            <person name="Ding S."/>
            <person name="Wang X."/>
            <person name="Zhu J."/>
            <person name="Ruan X."/>
            <person name="Zhao L."/>
            <person name="Wei J."/>
            <person name="Que T."/>
            <person name="Du C."/>
            <person name="Cheng J."/>
            <person name="Dai P."/>
            <person name="Han X."/>
            <person name="Huang E."/>
            <person name="Gao Y."/>
            <person name="Liu J."/>
            <person name="Shao H."/>
            <person name="Ye R."/>
            <person name="Li L."/>
            <person name="Wei W."/>
            <person name="Wang X."/>
            <person name="Wang C."/>
            <person name="Yang T."/>
            <person name="Huo Q."/>
            <person name="Li W."/>
            <person name="Guo W."/>
            <person name="Chen H."/>
            <person name="Zhou L."/>
            <person name="Ni X."/>
            <person name="Tian J."/>
            <person name="Zhou Y."/>
            <person name="Sheng Y."/>
            <person name="Liu T."/>
            <person name="Pan Y."/>
            <person name="Xia L."/>
            <person name="Li J."/>
            <person name="Zhao F."/>
            <person name="Cao W."/>
        </authorList>
    </citation>
    <scope>NUCLEOTIDE SEQUENCE</scope>
    <source>
        <strain evidence="1">Hyas-2018</strain>
    </source>
</reference>
<sequence>MFASTGAASADGDYPWCLPGWRESRLSLWREAAITGAWLNWCETPQAHMFPAACCWPLQPGTTRPTVLSIGGPNAAANVAAASCLGAAWARHGYATAPATTAALGCRAPSLTGASIGAVHAGAWPLGAASGGLLPWPMVRKQRRSRTAFTQQQLSALERSFARAPYPDVWTRESLAAATNLPEARIQVWFKNRRAKHRKTQKQLSCTSAATTGSEIAEDDDEEKLDGLSPTKAISVSCVSQRHPITVDDAAARPWQSLRPLLHEGRASVSTRVAVGGDDVLQTLRCPSFRGGVRSPEECMASSVSDSDTTLCCGASHLQQCWAGLPSSTLHLDVIRAHQNVCAFSTRLAHW</sequence>